<dbReference type="EMBL" id="MVBO01000036">
    <property type="protein sequence ID" value="OZJ04557.1"/>
    <property type="molecule type" value="Genomic_DNA"/>
</dbReference>
<comment type="similarity">
    <text evidence="1">Belongs to the universal ribosomal protein uS12 family.</text>
</comment>
<name>A0A261Y1P7_9FUNG</name>
<dbReference type="NCBIfam" id="TIGR00982">
    <property type="entry name" value="uS12_E_A"/>
    <property type="match status" value="1"/>
</dbReference>
<keyword evidence="2" id="KW-0689">Ribosomal protein</keyword>
<feature type="transmembrane region" description="Helical" evidence="5">
    <location>
        <begin position="103"/>
        <end position="122"/>
    </location>
</feature>
<evidence type="ECO:0000256" key="3">
    <source>
        <dbReference type="ARBA" id="ARBA00023274"/>
    </source>
</evidence>
<gene>
    <name evidence="6" type="ORF">BZG36_02698</name>
</gene>
<dbReference type="InterPro" id="IPR016833">
    <property type="entry name" value="Put_Na-Bile_cotransptr"/>
</dbReference>
<feature type="transmembrane region" description="Helical" evidence="5">
    <location>
        <begin position="174"/>
        <end position="196"/>
    </location>
</feature>
<keyword evidence="5" id="KW-0812">Transmembrane</keyword>
<feature type="transmembrane region" description="Helical" evidence="5">
    <location>
        <begin position="142"/>
        <end position="162"/>
    </location>
</feature>
<dbReference type="GO" id="GO:0005886">
    <property type="term" value="C:plasma membrane"/>
    <property type="evidence" value="ECO:0007669"/>
    <property type="project" value="TreeGrafter"/>
</dbReference>
<dbReference type="InterPro" id="IPR038770">
    <property type="entry name" value="Na+/solute_symporter_sf"/>
</dbReference>
<dbReference type="Gene3D" id="2.40.50.140">
    <property type="entry name" value="Nucleic acid-binding proteins"/>
    <property type="match status" value="1"/>
</dbReference>
<dbReference type="InterPro" id="IPR005680">
    <property type="entry name" value="Ribosomal_uS12_euk/arc"/>
</dbReference>
<evidence type="ECO:0008006" key="8">
    <source>
        <dbReference type="Google" id="ProtNLM"/>
    </source>
</evidence>
<dbReference type="GO" id="GO:0006412">
    <property type="term" value="P:translation"/>
    <property type="evidence" value="ECO:0007669"/>
    <property type="project" value="InterPro"/>
</dbReference>
<dbReference type="NCBIfam" id="NF003254">
    <property type="entry name" value="PRK04211.1"/>
    <property type="match status" value="1"/>
</dbReference>
<dbReference type="Gene3D" id="1.20.1530.20">
    <property type="match status" value="1"/>
</dbReference>
<feature type="region of interest" description="Disordered" evidence="4">
    <location>
        <begin position="319"/>
        <end position="347"/>
    </location>
</feature>
<dbReference type="OrthoDB" id="1713912at2759"/>
<accession>A0A261Y1P7</accession>
<keyword evidence="5" id="KW-0472">Membrane</keyword>
<organism evidence="6 7">
    <name type="scientific">Bifiguratus adelaidae</name>
    <dbReference type="NCBI Taxonomy" id="1938954"/>
    <lineage>
        <taxon>Eukaryota</taxon>
        <taxon>Fungi</taxon>
        <taxon>Fungi incertae sedis</taxon>
        <taxon>Mucoromycota</taxon>
        <taxon>Mucoromycotina</taxon>
        <taxon>Endogonomycetes</taxon>
        <taxon>Endogonales</taxon>
        <taxon>Endogonales incertae sedis</taxon>
        <taxon>Bifiguratus</taxon>
    </lineage>
</organism>
<dbReference type="PANTHER" id="PTHR18640">
    <property type="entry name" value="SOLUTE CARRIER FAMILY 10 MEMBER 7"/>
    <property type="match status" value="1"/>
</dbReference>
<dbReference type="PANTHER" id="PTHR18640:SF5">
    <property type="entry name" value="SODIUM_BILE ACID COTRANSPORTER 7"/>
    <property type="match status" value="1"/>
</dbReference>
<dbReference type="FunFam" id="2.40.50.140:FF:000007">
    <property type="entry name" value="40S ribosomal protein S23"/>
    <property type="match status" value="1"/>
</dbReference>
<dbReference type="GO" id="GO:0015935">
    <property type="term" value="C:small ribosomal subunit"/>
    <property type="evidence" value="ECO:0007669"/>
    <property type="project" value="InterPro"/>
</dbReference>
<evidence type="ECO:0000313" key="6">
    <source>
        <dbReference type="EMBL" id="OZJ04557.1"/>
    </source>
</evidence>
<evidence type="ECO:0000256" key="1">
    <source>
        <dbReference type="ARBA" id="ARBA00005657"/>
    </source>
</evidence>
<proteinExistence type="inferred from homology"/>
<feature type="transmembrane region" description="Helical" evidence="5">
    <location>
        <begin position="208"/>
        <end position="230"/>
    </location>
</feature>
<evidence type="ECO:0000313" key="7">
    <source>
        <dbReference type="Proteomes" id="UP000242875"/>
    </source>
</evidence>
<evidence type="ECO:0000256" key="4">
    <source>
        <dbReference type="SAM" id="MobiDB-lite"/>
    </source>
</evidence>
<dbReference type="CDD" id="cd03367">
    <property type="entry name" value="Ribosomal_S23"/>
    <property type="match status" value="1"/>
</dbReference>
<dbReference type="SUPFAM" id="SSF50249">
    <property type="entry name" value="Nucleic acid-binding proteins"/>
    <property type="match status" value="1"/>
</dbReference>
<evidence type="ECO:0000256" key="5">
    <source>
        <dbReference type="SAM" id="Phobius"/>
    </source>
</evidence>
<keyword evidence="5" id="KW-1133">Transmembrane helix</keyword>
<dbReference type="Pfam" id="PF13593">
    <property type="entry name" value="SBF_like"/>
    <property type="match status" value="2"/>
</dbReference>
<keyword evidence="3" id="KW-0687">Ribonucleoprotein</keyword>
<evidence type="ECO:0000256" key="2">
    <source>
        <dbReference type="ARBA" id="ARBA00022980"/>
    </source>
</evidence>
<dbReference type="GO" id="GO:0003735">
    <property type="term" value="F:structural constituent of ribosome"/>
    <property type="evidence" value="ECO:0007669"/>
    <property type="project" value="InterPro"/>
</dbReference>
<dbReference type="PROSITE" id="PS00055">
    <property type="entry name" value="RIBOSOMAL_S12"/>
    <property type="match status" value="1"/>
</dbReference>
<dbReference type="Proteomes" id="UP000242875">
    <property type="component" value="Unassembled WGS sequence"/>
</dbReference>
<keyword evidence="7" id="KW-1185">Reference proteome</keyword>
<dbReference type="InterPro" id="IPR012340">
    <property type="entry name" value="NA-bd_OB-fold"/>
</dbReference>
<dbReference type="AlphaFoldDB" id="A0A261Y1P7"/>
<feature type="transmembrane region" description="Helical" evidence="5">
    <location>
        <begin position="33"/>
        <end position="51"/>
    </location>
</feature>
<dbReference type="InterPro" id="IPR006032">
    <property type="entry name" value="Ribosomal_uS12"/>
</dbReference>
<reference evidence="6 7" key="1">
    <citation type="journal article" date="2017" name="Mycologia">
        <title>Bifiguratus adelaidae, gen. et sp. nov., a new member of Mucoromycotina in endophytic and soil-dwelling habitats.</title>
        <authorList>
            <person name="Torres-Cruz T.J."/>
            <person name="Billingsley Tobias T.L."/>
            <person name="Almatruk M."/>
            <person name="Hesse C."/>
            <person name="Kuske C.R."/>
            <person name="Desiro A."/>
            <person name="Benucci G.M."/>
            <person name="Bonito G."/>
            <person name="Stajich J.E."/>
            <person name="Dunlap C."/>
            <person name="Arnold A.E."/>
            <person name="Porras-Alfaro A."/>
        </authorList>
    </citation>
    <scope>NUCLEOTIDE SEQUENCE [LARGE SCALE GENOMIC DNA]</scope>
    <source>
        <strain evidence="6 7">AZ0501</strain>
    </source>
</reference>
<feature type="transmembrane region" description="Helical" evidence="5">
    <location>
        <begin position="251"/>
        <end position="270"/>
    </location>
</feature>
<feature type="transmembrane region" description="Helical" evidence="5">
    <location>
        <begin position="71"/>
        <end position="91"/>
    </location>
</feature>
<sequence>MKKARGHGGTDSSPLAYAVPDVGKSYGALQSQYTIKWGAVFVIFLLSGLSLRTSVLAKEILRKVNLNINTYLISGILIAACCPTTVSSNVVMTKNARGNEYVALMNAALGNVLGIFISPLMISALSENHGQGGGLDFKSVMLNLGCTILAPLVIGQIIQYIWPKTVSKYYNKLHCGILNLVMLLLLVFSIFSDAFANHTFDELRAVDIIAVLITNAIFYTLYSLFCMFITRLPWPWPSSIISKLRYSRPDAVAVMYCGATKTVAMGVPLINVLYKDQNPGLVDLLSTPLVMYHIERMIMGSIEVNILLKWVEWGERRDQRSQETGNGQSKGKPRGLQAARKLRTHRRENRWADQQYKKRLLGTAFKSSPFGGTSHAKGIVLEKIGVEAKQPNSAIRKCVRVQLIKNGKKITAFVPNDGCLNFVDENDEVLIAGFGRKGRAKGDIPGVRFKIVKVSGVSLLALYKEKKEKPRS</sequence>
<dbReference type="Pfam" id="PF00164">
    <property type="entry name" value="Ribosom_S12_S23"/>
    <property type="match status" value="1"/>
</dbReference>
<comment type="caution">
    <text evidence="6">The sequence shown here is derived from an EMBL/GenBank/DDBJ whole genome shotgun (WGS) entry which is preliminary data.</text>
</comment>
<protein>
    <recommendedName>
        <fullName evidence="8">40S ribosomal protein S23</fullName>
    </recommendedName>
</protein>